<dbReference type="InterPro" id="IPR035965">
    <property type="entry name" value="PAS-like_dom_sf"/>
</dbReference>
<dbReference type="NCBIfam" id="TIGR00229">
    <property type="entry name" value="sensory_box"/>
    <property type="match status" value="3"/>
</dbReference>
<dbReference type="STRING" id="28083.Lbir_2622"/>
<dbReference type="InterPro" id="IPR029016">
    <property type="entry name" value="GAF-like_dom_sf"/>
</dbReference>
<dbReference type="PANTHER" id="PTHR43304">
    <property type="entry name" value="PHYTOCHROME-LIKE PROTEIN CPH1"/>
    <property type="match status" value="1"/>
</dbReference>
<dbReference type="PANTHER" id="PTHR43304:SF1">
    <property type="entry name" value="PAC DOMAIN-CONTAINING PROTEIN"/>
    <property type="match status" value="1"/>
</dbReference>
<reference evidence="12 14" key="1">
    <citation type="submission" date="2015-11" db="EMBL/GenBank/DDBJ databases">
        <title>Genomic analysis of 38 Legionella species identifies large and diverse effector repertoires.</title>
        <authorList>
            <person name="Burstein D."/>
            <person name="Amaro F."/>
            <person name="Zusman T."/>
            <person name="Lifshitz Z."/>
            <person name="Cohen O."/>
            <person name="Gilbert J.A."/>
            <person name="Pupko T."/>
            <person name="Shuman H.A."/>
            <person name="Segal G."/>
        </authorList>
    </citation>
    <scope>NUCLEOTIDE SEQUENCE [LARGE SCALE GENOMIC DNA]</scope>
    <source>
        <strain evidence="12 14">CDC#1407-AL-14</strain>
    </source>
</reference>
<dbReference type="Gene3D" id="1.10.287.130">
    <property type="match status" value="1"/>
</dbReference>
<feature type="compositionally biased region" description="Basic and acidic residues" evidence="7">
    <location>
        <begin position="1"/>
        <end position="14"/>
    </location>
</feature>
<dbReference type="InterPro" id="IPR001610">
    <property type="entry name" value="PAC"/>
</dbReference>
<dbReference type="GO" id="GO:0000155">
    <property type="term" value="F:phosphorelay sensor kinase activity"/>
    <property type="evidence" value="ECO:0007669"/>
    <property type="project" value="InterPro"/>
</dbReference>
<dbReference type="Gene3D" id="3.30.450.40">
    <property type="match status" value="1"/>
</dbReference>
<dbReference type="SMART" id="SM00387">
    <property type="entry name" value="HATPase_c"/>
    <property type="match status" value="1"/>
</dbReference>
<feature type="domain" description="Response regulatory" evidence="9">
    <location>
        <begin position="960"/>
        <end position="1076"/>
    </location>
</feature>
<feature type="domain" description="PAC" evidence="11">
    <location>
        <begin position="523"/>
        <end position="575"/>
    </location>
</feature>
<dbReference type="Pfam" id="PF02518">
    <property type="entry name" value="HATPase_c"/>
    <property type="match status" value="1"/>
</dbReference>
<evidence type="ECO:0000256" key="6">
    <source>
        <dbReference type="PROSITE-ProRule" id="PRU00169"/>
    </source>
</evidence>
<evidence type="ECO:0000259" key="9">
    <source>
        <dbReference type="PROSITE" id="PS50110"/>
    </source>
</evidence>
<dbReference type="Proteomes" id="UP000255066">
    <property type="component" value="Unassembled WGS sequence"/>
</dbReference>
<evidence type="ECO:0000256" key="4">
    <source>
        <dbReference type="ARBA" id="ARBA00022679"/>
    </source>
</evidence>
<dbReference type="Gene3D" id="3.40.50.2300">
    <property type="match status" value="1"/>
</dbReference>
<dbReference type="SMART" id="SM00086">
    <property type="entry name" value="PAC"/>
    <property type="match status" value="4"/>
</dbReference>
<evidence type="ECO:0000256" key="3">
    <source>
        <dbReference type="ARBA" id="ARBA00022553"/>
    </source>
</evidence>
<dbReference type="InterPro" id="IPR003661">
    <property type="entry name" value="HisK_dim/P_dom"/>
</dbReference>
<keyword evidence="3 6" id="KW-0597">Phosphoprotein</keyword>
<dbReference type="CDD" id="cd00130">
    <property type="entry name" value="PAS"/>
    <property type="match status" value="3"/>
</dbReference>
<comment type="catalytic activity">
    <reaction evidence="1">
        <text>ATP + protein L-histidine = ADP + protein N-phospho-L-histidine.</text>
        <dbReference type="EC" id="2.7.13.3"/>
    </reaction>
</comment>
<dbReference type="EMBL" id="LNXT01000048">
    <property type="protein sequence ID" value="KTC68020.1"/>
    <property type="molecule type" value="Genomic_DNA"/>
</dbReference>
<evidence type="ECO:0000256" key="7">
    <source>
        <dbReference type="SAM" id="MobiDB-lite"/>
    </source>
</evidence>
<dbReference type="InterPro" id="IPR004358">
    <property type="entry name" value="Sig_transdc_His_kin-like_C"/>
</dbReference>
<dbReference type="InterPro" id="IPR005467">
    <property type="entry name" value="His_kinase_dom"/>
</dbReference>
<dbReference type="InterPro" id="IPR000700">
    <property type="entry name" value="PAS-assoc_C"/>
</dbReference>
<dbReference type="AlphaFoldDB" id="A0A378I9H3"/>
<feature type="domain" description="PAS" evidence="10">
    <location>
        <begin position="197"/>
        <end position="267"/>
    </location>
</feature>
<dbReference type="SUPFAM" id="SSF47384">
    <property type="entry name" value="Homodimeric domain of signal transducing histidine kinase"/>
    <property type="match status" value="1"/>
</dbReference>
<evidence type="ECO:0000256" key="5">
    <source>
        <dbReference type="ARBA" id="ARBA00022777"/>
    </source>
</evidence>
<keyword evidence="4" id="KW-0808">Transferase</keyword>
<dbReference type="Pfam" id="PF13185">
    <property type="entry name" value="GAF_2"/>
    <property type="match status" value="1"/>
</dbReference>
<dbReference type="PROSITE" id="PS50110">
    <property type="entry name" value="RESPONSE_REGULATORY"/>
    <property type="match status" value="1"/>
</dbReference>
<keyword evidence="5" id="KW-0418">Kinase</keyword>
<dbReference type="Pfam" id="PF13426">
    <property type="entry name" value="PAS_9"/>
    <property type="match status" value="1"/>
</dbReference>
<organism evidence="13 15">
    <name type="scientific">Legionella birminghamensis</name>
    <dbReference type="NCBI Taxonomy" id="28083"/>
    <lineage>
        <taxon>Bacteria</taxon>
        <taxon>Pseudomonadati</taxon>
        <taxon>Pseudomonadota</taxon>
        <taxon>Gammaproteobacteria</taxon>
        <taxon>Legionellales</taxon>
        <taxon>Legionellaceae</taxon>
        <taxon>Legionella</taxon>
    </lineage>
</organism>
<dbReference type="SMART" id="SM00065">
    <property type="entry name" value="GAF"/>
    <property type="match status" value="1"/>
</dbReference>
<feature type="domain" description="Histidine kinase" evidence="8">
    <location>
        <begin position="717"/>
        <end position="940"/>
    </location>
</feature>
<evidence type="ECO:0000313" key="13">
    <source>
        <dbReference type="EMBL" id="STX31271.1"/>
    </source>
</evidence>
<dbReference type="PROSITE" id="PS50109">
    <property type="entry name" value="HIS_KIN"/>
    <property type="match status" value="1"/>
</dbReference>
<feature type="modified residue" description="4-aspartylphosphate" evidence="6">
    <location>
        <position position="1010"/>
    </location>
</feature>
<feature type="domain" description="PAC" evidence="11">
    <location>
        <begin position="270"/>
        <end position="322"/>
    </location>
</feature>
<dbReference type="InterPro" id="IPR013655">
    <property type="entry name" value="PAS_fold_3"/>
</dbReference>
<evidence type="ECO:0000259" key="10">
    <source>
        <dbReference type="PROSITE" id="PS50112"/>
    </source>
</evidence>
<feature type="domain" description="PAC" evidence="11">
    <location>
        <begin position="652"/>
        <end position="704"/>
    </location>
</feature>
<dbReference type="PRINTS" id="PR00344">
    <property type="entry name" value="BCTRLSENSOR"/>
</dbReference>
<dbReference type="PROSITE" id="PS50113">
    <property type="entry name" value="PAC"/>
    <property type="match status" value="4"/>
</dbReference>
<dbReference type="Gene3D" id="3.30.565.10">
    <property type="entry name" value="Histidine kinase-like ATPase, C-terminal domain"/>
    <property type="match status" value="1"/>
</dbReference>
<evidence type="ECO:0000313" key="12">
    <source>
        <dbReference type="EMBL" id="KTC68020.1"/>
    </source>
</evidence>
<protein>
    <recommendedName>
        <fullName evidence="2">histidine kinase</fullName>
        <ecNumber evidence="2">2.7.13.3</ecNumber>
    </recommendedName>
</protein>
<dbReference type="InterPro" id="IPR011006">
    <property type="entry name" value="CheY-like_superfamily"/>
</dbReference>
<dbReference type="SMART" id="SM00388">
    <property type="entry name" value="HisKA"/>
    <property type="match status" value="1"/>
</dbReference>
<dbReference type="InterPro" id="IPR003018">
    <property type="entry name" value="GAF"/>
</dbReference>
<dbReference type="InterPro" id="IPR036890">
    <property type="entry name" value="HATPase_C_sf"/>
</dbReference>
<dbReference type="Proteomes" id="UP000054735">
    <property type="component" value="Unassembled WGS sequence"/>
</dbReference>
<dbReference type="SMART" id="SM00448">
    <property type="entry name" value="REC"/>
    <property type="match status" value="1"/>
</dbReference>
<dbReference type="InterPro" id="IPR052162">
    <property type="entry name" value="Sensor_kinase/Photoreceptor"/>
</dbReference>
<dbReference type="EMBL" id="UGNW01000001">
    <property type="protein sequence ID" value="STX31271.1"/>
    <property type="molecule type" value="Genomic_DNA"/>
</dbReference>
<proteinExistence type="predicted"/>
<feature type="domain" description="PAS" evidence="10">
    <location>
        <begin position="576"/>
        <end position="648"/>
    </location>
</feature>
<evidence type="ECO:0000313" key="15">
    <source>
        <dbReference type="Proteomes" id="UP000255066"/>
    </source>
</evidence>
<dbReference type="InterPro" id="IPR001789">
    <property type="entry name" value="Sig_transdc_resp-reg_receiver"/>
</dbReference>
<evidence type="ECO:0000256" key="2">
    <source>
        <dbReference type="ARBA" id="ARBA00012438"/>
    </source>
</evidence>
<dbReference type="Pfam" id="PF00512">
    <property type="entry name" value="HisKA"/>
    <property type="match status" value="1"/>
</dbReference>
<dbReference type="CDD" id="cd00082">
    <property type="entry name" value="HisKA"/>
    <property type="match status" value="1"/>
</dbReference>
<reference evidence="13 15" key="2">
    <citation type="submission" date="2018-06" db="EMBL/GenBank/DDBJ databases">
        <authorList>
            <consortium name="Pathogen Informatics"/>
            <person name="Doyle S."/>
        </authorList>
    </citation>
    <scope>NUCLEOTIDE SEQUENCE [LARGE SCALE GENOMIC DNA]</scope>
    <source>
        <strain evidence="13 15">NCTC12437</strain>
    </source>
</reference>
<dbReference type="SMART" id="SM00091">
    <property type="entry name" value="PAS"/>
    <property type="match status" value="3"/>
</dbReference>
<dbReference type="Pfam" id="PF00072">
    <property type="entry name" value="Response_reg"/>
    <property type="match status" value="1"/>
</dbReference>
<gene>
    <name evidence="12" type="ORF">Lbir_2622</name>
    <name evidence="13" type="ORF">NCTC12437_01042</name>
</gene>
<dbReference type="SUPFAM" id="SSF55781">
    <property type="entry name" value="GAF domain-like"/>
    <property type="match status" value="1"/>
</dbReference>
<dbReference type="SUPFAM" id="SSF55785">
    <property type="entry name" value="PYP-like sensor domain (PAS domain)"/>
    <property type="match status" value="4"/>
</dbReference>
<dbReference type="InterPro" id="IPR000014">
    <property type="entry name" value="PAS"/>
</dbReference>
<dbReference type="PROSITE" id="PS50112">
    <property type="entry name" value="PAS"/>
    <property type="match status" value="3"/>
</dbReference>
<feature type="domain" description="PAC" evidence="11">
    <location>
        <begin position="397"/>
        <end position="449"/>
    </location>
</feature>
<name>A0A378I9H3_9GAMM</name>
<evidence type="ECO:0000313" key="14">
    <source>
        <dbReference type="Proteomes" id="UP000054735"/>
    </source>
</evidence>
<evidence type="ECO:0000259" key="8">
    <source>
        <dbReference type="PROSITE" id="PS50109"/>
    </source>
</evidence>
<dbReference type="InterPro" id="IPR036097">
    <property type="entry name" value="HisK_dim/P_sf"/>
</dbReference>
<accession>A0A378I9H3</accession>
<dbReference type="RefSeq" id="WP_058524616.1">
    <property type="nucleotide sequence ID" value="NZ_CAAAHV010000013.1"/>
</dbReference>
<dbReference type="EC" id="2.7.13.3" evidence="2"/>
<keyword evidence="14" id="KW-1185">Reference proteome</keyword>
<sequence length="1079" mass="123300">MKISSKDADRDSQHKQPKRKPSGYEALLQVERRVFELILSNTPLSKLLETIVLGIEEITQDAKASVLLLDKDGIHIRLGASPHLPPIYTETLEGMEIGPAQACSGSAMFLKKRVIIPDVSKHSSWEEYTDIAKQYNLKSCWSTPVFDSHQKVIAAFALYYEHLYEPTARDFELIDHASYLVKICIELHEKTNALQTSESRFRHAFQDAATGIAITDLNGYFLQVNAAYCQMLGYSEQELYQKTFMDITHPDDRDISWELTRSLFTTETGHTFEKRYLTKNGQIIWVRLSISAPRDETGQPINLIAVCEDITQKKLMVAELEEKQSFLRMASQISRVGAWSVKLPECSFIWSEEAQSMHEVPTCFHPSLANLIALYPKEYQQWLDDAFKQCMQQGTPFHLEIPILTSRKNHLWIKIMGEAVRDETDTIIKVQGAFQDITEQKRLEEIRQETEHRFRQLTENIQEVFWLTNATHDQILYVSPAYEQIWGRSCQELYEHPRQWLDAIFEEDRSKVLELIQKASEGYNEEYRILRPDGELRWILDRSFNIYDANGQLYRVAGVAKDITERKKTEQSLSESEERFRLLSKATNDAIWDLNLQDNAIWWNEGFETLFGYQRNEISPNISSWMNYIHPEDFNRVIQGVFKVINEGKDHWSAEYRFRRKDGSYAKVFDRGNVIRDERGKAVRMIGGMTDLTERYALEEQLRQSQRLESLGQLTGGVAHDFNNMLTIIMGNAELLAEELSEDASLNEMAVMIYNASQRGAELTKRLLAFARRQALEPRLIDLNVLLENMMSLLKRTIGDNIEIKFKKEAQLWPAMVDPSQLENAILNLCLNARDAMPAGGQLIIETQNTELDESYADMHAEIKPGSYAEILISDTGSGIAPEHLKKVFEPFFSTKSKDKGTGLGLSMVFGFIKQSGGHINIYSEPGNGTTVRLYLPKAAYSAIPEEEKKPQAKLHGHEKVLLVEDNEKVRHYASEQLRAAGYEVTEASNGLSALDILKTRKDLELLFTDIVMEGGLSGTELAALAQKLRPDLKVLYTSGYPEDIVIHQGQLTPGVHLLSKPYRRVDLLTKIREALNSA</sequence>
<feature type="region of interest" description="Disordered" evidence="7">
    <location>
        <begin position="1"/>
        <end position="23"/>
    </location>
</feature>
<dbReference type="SUPFAM" id="SSF52172">
    <property type="entry name" value="CheY-like"/>
    <property type="match status" value="1"/>
</dbReference>
<dbReference type="Pfam" id="PF08447">
    <property type="entry name" value="PAS_3"/>
    <property type="match status" value="3"/>
</dbReference>
<evidence type="ECO:0000256" key="1">
    <source>
        <dbReference type="ARBA" id="ARBA00000085"/>
    </source>
</evidence>
<dbReference type="OrthoDB" id="9764808at2"/>
<dbReference type="Gene3D" id="3.30.450.20">
    <property type="entry name" value="PAS domain"/>
    <property type="match status" value="4"/>
</dbReference>
<dbReference type="InterPro" id="IPR003594">
    <property type="entry name" value="HATPase_dom"/>
</dbReference>
<evidence type="ECO:0000259" key="11">
    <source>
        <dbReference type="PROSITE" id="PS50113"/>
    </source>
</evidence>
<feature type="domain" description="PAS" evidence="10">
    <location>
        <begin position="450"/>
        <end position="523"/>
    </location>
</feature>
<dbReference type="SUPFAM" id="SSF55874">
    <property type="entry name" value="ATPase domain of HSP90 chaperone/DNA topoisomerase II/histidine kinase"/>
    <property type="match status" value="1"/>
</dbReference>